<keyword evidence="8" id="KW-1185">Reference proteome</keyword>
<evidence type="ECO:0000256" key="4">
    <source>
        <dbReference type="ARBA" id="ARBA00023002"/>
    </source>
</evidence>
<dbReference type="PRINTS" id="PR00368">
    <property type="entry name" value="FADPNR"/>
</dbReference>
<accession>A0AAE3L127</accession>
<dbReference type="InterPro" id="IPR023753">
    <property type="entry name" value="FAD/NAD-binding_dom"/>
</dbReference>
<gene>
    <name evidence="7" type="ORF">J2T55_000550</name>
</gene>
<dbReference type="PRINTS" id="PR00411">
    <property type="entry name" value="PNDRDTASEI"/>
</dbReference>
<dbReference type="GO" id="GO:0003954">
    <property type="term" value="F:NADH dehydrogenase activity"/>
    <property type="evidence" value="ECO:0007669"/>
    <property type="project" value="InterPro"/>
</dbReference>
<dbReference type="GO" id="GO:0008137">
    <property type="term" value="F:NADH dehydrogenase (ubiquinone) activity"/>
    <property type="evidence" value="ECO:0007669"/>
    <property type="project" value="TreeGrafter"/>
</dbReference>
<dbReference type="EMBL" id="JANUCT010000003">
    <property type="protein sequence ID" value="MCS3902546.1"/>
    <property type="molecule type" value="Genomic_DNA"/>
</dbReference>
<evidence type="ECO:0000313" key="7">
    <source>
        <dbReference type="EMBL" id="MCS3902546.1"/>
    </source>
</evidence>
<dbReference type="InterPro" id="IPR045024">
    <property type="entry name" value="NDH-2"/>
</dbReference>
<evidence type="ECO:0000313" key="8">
    <source>
        <dbReference type="Proteomes" id="UP001204445"/>
    </source>
</evidence>
<dbReference type="SUPFAM" id="SSF51905">
    <property type="entry name" value="FAD/NAD(P)-binding domain"/>
    <property type="match status" value="1"/>
</dbReference>
<dbReference type="Gene3D" id="3.50.50.100">
    <property type="match status" value="1"/>
</dbReference>
<keyword evidence="4" id="KW-0560">Oxidoreductase</keyword>
<reference evidence="7" key="1">
    <citation type="submission" date="2022-08" db="EMBL/GenBank/DDBJ databases">
        <title>Genomic Encyclopedia of Type Strains, Phase III (KMG-III): the genomes of soil and plant-associated and newly described type strains.</title>
        <authorList>
            <person name="Whitman W."/>
        </authorList>
    </citation>
    <scope>NUCLEOTIDE SEQUENCE</scope>
    <source>
        <strain evidence="7">HMT 1</strain>
    </source>
</reference>
<dbReference type="InterPro" id="IPR036188">
    <property type="entry name" value="FAD/NAD-bd_sf"/>
</dbReference>
<evidence type="ECO:0000256" key="3">
    <source>
        <dbReference type="ARBA" id="ARBA00022827"/>
    </source>
</evidence>
<comment type="similarity">
    <text evidence="1">Belongs to the NADH dehydrogenase family.</text>
</comment>
<organism evidence="7 8">
    <name type="scientific">Methylohalomonas lacus</name>
    <dbReference type="NCBI Taxonomy" id="398773"/>
    <lineage>
        <taxon>Bacteria</taxon>
        <taxon>Pseudomonadati</taxon>
        <taxon>Pseudomonadota</taxon>
        <taxon>Gammaproteobacteria</taxon>
        <taxon>Methylohalomonadales</taxon>
        <taxon>Methylohalomonadaceae</taxon>
        <taxon>Methylohalomonas</taxon>
    </lineage>
</organism>
<dbReference type="Pfam" id="PF07992">
    <property type="entry name" value="Pyr_redox_2"/>
    <property type="match status" value="1"/>
</dbReference>
<dbReference type="AlphaFoldDB" id="A0AAE3L127"/>
<evidence type="ECO:0000259" key="6">
    <source>
        <dbReference type="Pfam" id="PF07992"/>
    </source>
</evidence>
<keyword evidence="3" id="KW-0274">FAD</keyword>
<dbReference type="Proteomes" id="UP001204445">
    <property type="component" value="Unassembled WGS sequence"/>
</dbReference>
<keyword evidence="2" id="KW-0285">Flavoprotein</keyword>
<protein>
    <submittedName>
        <fullName evidence="7">NADH dehydrogenase</fullName>
    </submittedName>
</protein>
<keyword evidence="5" id="KW-0520">NAD</keyword>
<evidence type="ECO:0000256" key="5">
    <source>
        <dbReference type="ARBA" id="ARBA00023027"/>
    </source>
</evidence>
<dbReference type="RefSeq" id="WP_259054090.1">
    <property type="nucleotide sequence ID" value="NZ_JANUCT010000003.1"/>
</dbReference>
<dbReference type="PANTHER" id="PTHR43706">
    <property type="entry name" value="NADH DEHYDROGENASE"/>
    <property type="match status" value="1"/>
</dbReference>
<sequence length="444" mass="49340">MSNPERSKRHQIVIVGGGAGGLELATKLGDKLGRKQQADITLIDAALTHLWKPLLHEVAAGTMNSYEDELSYLAQAHWHHFYFRLGRVGDLDRERRVVSTEPTLDEDGNVFIPSREFHYDTLVFAVGSETNDFGVEGVREHCHFIDRRNQADAFHQHLLRCFYKAHTRTTDLRPGQLGIAIAGAGATGVELAAELHDATHQLATFGLDGVNPDEDIQISILEAAERVLPALPERLTDQVTNQLHKLGVDVLTSERIVKATAEGFHTESGHFIPAEIKVWAAGIKAPQFLAEIDGLETNRVNQLAVERTLQTTRDENIFAIGDCAACPQDDGEFVPPRAQAAHQQAATLVKTIRRRLQNEPPLKYTYVDYGSLINLSRYTAVGNLMGGITRKWTGSVVIEGLMARLMYFSLYKMHQLALHGAARVIMTTIANVLTRRAKPRMKLH</sequence>
<feature type="domain" description="FAD/NAD(P)-binding" evidence="6">
    <location>
        <begin position="11"/>
        <end position="345"/>
    </location>
</feature>
<dbReference type="PANTHER" id="PTHR43706:SF9">
    <property type="entry name" value="TYPE II NADH:QUINONE OXIDOREDUCTASE"/>
    <property type="match status" value="1"/>
</dbReference>
<name>A0AAE3L127_9GAMM</name>
<comment type="caution">
    <text evidence="7">The sequence shown here is derived from an EMBL/GenBank/DDBJ whole genome shotgun (WGS) entry which is preliminary data.</text>
</comment>
<evidence type="ECO:0000256" key="2">
    <source>
        <dbReference type="ARBA" id="ARBA00022630"/>
    </source>
</evidence>
<proteinExistence type="inferred from homology"/>
<evidence type="ECO:0000256" key="1">
    <source>
        <dbReference type="ARBA" id="ARBA00005272"/>
    </source>
</evidence>